<organism evidence="1 2">
    <name type="scientific">Caulobacter phage TMCBR4</name>
    <dbReference type="NCBI Taxonomy" id="3028191"/>
    <lineage>
        <taxon>Viruses</taxon>
        <taxon>Duplodnaviria</taxon>
        <taxon>Heunggongvirae</taxon>
        <taxon>Uroviricota</taxon>
        <taxon>Caudoviricetes</taxon>
        <taxon>Caudoviricetes incertae sedis</taxon>
        <taxon>Kronosvirus</taxon>
        <taxon>Kronosvirus elgin</taxon>
    </lineage>
</organism>
<evidence type="ECO:0000313" key="1">
    <source>
        <dbReference type="EMBL" id="WDS38335.1"/>
    </source>
</evidence>
<proteinExistence type="predicted"/>
<dbReference type="Proteomes" id="UP001219524">
    <property type="component" value="Segment"/>
</dbReference>
<name>A0AAE9ZKX3_9CAUD</name>
<accession>A0AAE9ZKX3</accession>
<reference evidence="1 2" key="2">
    <citation type="submission" date="2023-06" db="EMBL/GenBank/DDBJ databases">
        <title>New species of Caulobacter bacteriophages in the Kronosvirus genus that infect the plant growth-promoting Caulobacter strain CBR1.</title>
        <authorList>
            <person name="Mohammadi T."/>
            <person name="Millwood A."/>
        </authorList>
    </citation>
    <scope>NUCLEOTIDE SEQUENCE [LARGE SCALE GENOMIC DNA]</scope>
</reference>
<sequence>MPVSYLDPETGRPTTSVGELERFGQESDAFISVCEGRVALADFTLDQLRAEQAAAQKALEGRSLWQRLTPWREK</sequence>
<protein>
    <submittedName>
        <fullName evidence="1">Uncharacterized protein</fullName>
    </submittedName>
</protein>
<keyword evidence="2" id="KW-1185">Reference proteome</keyword>
<evidence type="ECO:0000313" key="2">
    <source>
        <dbReference type="Proteomes" id="UP001219524"/>
    </source>
</evidence>
<dbReference type="EMBL" id="OQ330850">
    <property type="protein sequence ID" value="WDS38335.1"/>
    <property type="molecule type" value="Genomic_DNA"/>
</dbReference>
<reference evidence="1 2" key="1">
    <citation type="submission" date="2023-01" db="EMBL/GenBank/DDBJ databases">
        <authorList>
            <person name="Ely B."/>
        </authorList>
    </citation>
    <scope>NUCLEOTIDE SEQUENCE [LARGE SCALE GENOMIC DNA]</scope>
</reference>
<gene>
    <name evidence="1" type="ORF">TMCBR4_gp026</name>
</gene>